<name>A0A4R5CWQ4_9FLAO</name>
<dbReference type="InterPro" id="IPR035965">
    <property type="entry name" value="PAS-like_dom_sf"/>
</dbReference>
<organism evidence="5 6">
    <name type="scientific">Flavobacterium hiemivividum</name>
    <dbReference type="NCBI Taxonomy" id="2541734"/>
    <lineage>
        <taxon>Bacteria</taxon>
        <taxon>Pseudomonadati</taxon>
        <taxon>Bacteroidota</taxon>
        <taxon>Flavobacteriia</taxon>
        <taxon>Flavobacteriales</taxon>
        <taxon>Flavobacteriaceae</taxon>
        <taxon>Flavobacterium</taxon>
    </lineage>
</organism>
<evidence type="ECO:0000313" key="6">
    <source>
        <dbReference type="Proteomes" id="UP000294597"/>
    </source>
</evidence>
<evidence type="ECO:0000259" key="3">
    <source>
        <dbReference type="PROSITE" id="PS50112"/>
    </source>
</evidence>
<keyword evidence="6" id="KW-1185">Reference proteome</keyword>
<dbReference type="EMBL" id="SMFO01000011">
    <property type="protein sequence ID" value="TDE02335.1"/>
    <property type="molecule type" value="Genomic_DNA"/>
</dbReference>
<reference evidence="5 6" key="1">
    <citation type="submission" date="2019-03" db="EMBL/GenBank/DDBJ databases">
        <title>Flavobacterium TSA-D2 sp. nov., isolated from arctic soil.</title>
        <authorList>
            <person name="Chaudhary D.K."/>
        </authorList>
    </citation>
    <scope>NUCLEOTIDE SEQUENCE [LARGE SCALE GENOMIC DNA]</scope>
    <source>
        <strain evidence="5 6">TSA-D2</strain>
    </source>
</reference>
<dbReference type="RefSeq" id="WP_132112159.1">
    <property type="nucleotide sequence ID" value="NZ_SMFO01000011.1"/>
</dbReference>
<dbReference type="InterPro" id="IPR000014">
    <property type="entry name" value="PAS"/>
</dbReference>
<dbReference type="CDD" id="cd00130">
    <property type="entry name" value="PAS"/>
    <property type="match status" value="4"/>
</dbReference>
<dbReference type="Proteomes" id="UP000294597">
    <property type="component" value="Unassembled WGS sequence"/>
</dbReference>
<feature type="domain" description="PAS" evidence="3">
    <location>
        <begin position="448"/>
        <end position="524"/>
    </location>
</feature>
<dbReference type="NCBIfam" id="TIGR00229">
    <property type="entry name" value="sensory_box"/>
    <property type="match status" value="4"/>
</dbReference>
<dbReference type="SUPFAM" id="SSF55785">
    <property type="entry name" value="PYP-like sensor domain (PAS domain)"/>
    <property type="match status" value="4"/>
</dbReference>
<keyword evidence="2" id="KW-0472">Membrane</keyword>
<dbReference type="SMART" id="SM00091">
    <property type="entry name" value="PAS"/>
    <property type="match status" value="4"/>
</dbReference>
<dbReference type="InterPro" id="IPR052155">
    <property type="entry name" value="Biofilm_reg_signaling"/>
</dbReference>
<dbReference type="InterPro" id="IPR013767">
    <property type="entry name" value="PAS_fold"/>
</dbReference>
<feature type="region of interest" description="Disordered" evidence="1">
    <location>
        <begin position="595"/>
        <end position="616"/>
    </location>
</feature>
<evidence type="ECO:0000313" key="5">
    <source>
        <dbReference type="EMBL" id="TDE02335.1"/>
    </source>
</evidence>
<evidence type="ECO:0000256" key="2">
    <source>
        <dbReference type="SAM" id="Phobius"/>
    </source>
</evidence>
<dbReference type="PROSITE" id="PS50112">
    <property type="entry name" value="PAS"/>
    <property type="match status" value="4"/>
</dbReference>
<dbReference type="InterPro" id="IPR013656">
    <property type="entry name" value="PAS_4"/>
</dbReference>
<evidence type="ECO:0000256" key="1">
    <source>
        <dbReference type="SAM" id="MobiDB-lite"/>
    </source>
</evidence>
<dbReference type="PANTHER" id="PTHR44757:SF2">
    <property type="entry name" value="BIOFILM ARCHITECTURE MAINTENANCE PROTEIN MBAA"/>
    <property type="match status" value="1"/>
</dbReference>
<proteinExistence type="predicted"/>
<protein>
    <submittedName>
        <fullName evidence="5">PAS domain S-box protein</fullName>
    </submittedName>
</protein>
<dbReference type="Pfam" id="PF08447">
    <property type="entry name" value="PAS_3"/>
    <property type="match status" value="2"/>
</dbReference>
<dbReference type="GO" id="GO:0006355">
    <property type="term" value="P:regulation of DNA-templated transcription"/>
    <property type="evidence" value="ECO:0007669"/>
    <property type="project" value="InterPro"/>
</dbReference>
<dbReference type="SMART" id="SM00086">
    <property type="entry name" value="PAC"/>
    <property type="match status" value="4"/>
</dbReference>
<dbReference type="InterPro" id="IPR000700">
    <property type="entry name" value="PAS-assoc_C"/>
</dbReference>
<dbReference type="InterPro" id="IPR001610">
    <property type="entry name" value="PAC"/>
</dbReference>
<feature type="domain" description="PAS" evidence="3">
    <location>
        <begin position="196"/>
        <end position="259"/>
    </location>
</feature>
<feature type="transmembrane region" description="Helical" evidence="2">
    <location>
        <begin position="9"/>
        <end position="28"/>
    </location>
</feature>
<keyword evidence="2" id="KW-1133">Transmembrane helix</keyword>
<feature type="transmembrane region" description="Helical" evidence="2">
    <location>
        <begin position="48"/>
        <end position="65"/>
    </location>
</feature>
<comment type="caution">
    <text evidence="5">The sequence shown here is derived from an EMBL/GenBank/DDBJ whole genome shotgun (WGS) entry which is preliminary data.</text>
</comment>
<feature type="domain" description="PAC" evidence="4">
    <location>
        <begin position="155"/>
        <end position="206"/>
    </location>
</feature>
<dbReference type="Gene3D" id="3.30.450.20">
    <property type="entry name" value="PAS domain"/>
    <property type="match status" value="4"/>
</dbReference>
<feature type="domain" description="PAS" evidence="3">
    <location>
        <begin position="317"/>
        <end position="389"/>
    </location>
</feature>
<dbReference type="AlphaFoldDB" id="A0A4R5CWQ4"/>
<keyword evidence="2" id="KW-0812">Transmembrane</keyword>
<gene>
    <name evidence="5" type="ORF">E0F98_12965</name>
</gene>
<dbReference type="PROSITE" id="PS50113">
    <property type="entry name" value="PAC"/>
    <property type="match status" value="2"/>
</dbReference>
<dbReference type="Pfam" id="PF00989">
    <property type="entry name" value="PAS"/>
    <property type="match status" value="1"/>
</dbReference>
<sequence length="616" mass="70399">MKISFEKKILLGFVINVLVIMASGWVFISRLDEDRDPAMDSLLEWIEVSLFVLSISLLVVVYFIIHSQLKARKISDKLLFDNKQLLQSIIDNTSNPIFIKKINGEYLLINKQFGDLFEISNDQIIGKTDHDFLPAAAADAYRNSDIEVVKKLRELKTEETIQQKDGPHTYIAVKFPLYDSTGRIYAIGGISTDITERKKMEESLDASGKFFNMSAEMMIIATSTKFIKVNPATIKILGYSEEELLSQPFLNFVYQEDKNNTQGEVIKLESGAVTTQFKNRYICKDGSIKWIKWSTFPDVKTGLLYAVASDVTQLVENEESLKAADNFFNISLEIMIIASREKFEKINPAMVKTLGYAEADLLKHPFLDFVHPDDKENTQKEIETLRKGSLTLEFKNRWICKDGTIKWLVWSAVVEPTTGLMYAVARDITELIKLEQEQQLAIDDLYENEEKLRLILENIGEGVIVANADKKVVMANYVANEIFGIEKDDLISSNISDHFELYFPDEKTIFPSQNLPMERALNGEVTNDIDIVLWDAAKREKKRVLISGRPLIDLEDNVVAAVVTIKDISKYKHLEEELKKTETKYRQLIGFRKTEEKKEDDTKEEDGKENESKLGN</sequence>
<feature type="domain" description="PAS" evidence="3">
    <location>
        <begin position="82"/>
        <end position="164"/>
    </location>
</feature>
<feature type="domain" description="PAC" evidence="4">
    <location>
        <begin position="527"/>
        <end position="580"/>
    </location>
</feature>
<dbReference type="PANTHER" id="PTHR44757">
    <property type="entry name" value="DIGUANYLATE CYCLASE DGCP"/>
    <property type="match status" value="1"/>
</dbReference>
<dbReference type="Pfam" id="PF08448">
    <property type="entry name" value="PAS_4"/>
    <property type="match status" value="1"/>
</dbReference>
<dbReference type="InterPro" id="IPR013655">
    <property type="entry name" value="PAS_fold_3"/>
</dbReference>
<evidence type="ECO:0000259" key="4">
    <source>
        <dbReference type="PROSITE" id="PS50113"/>
    </source>
</evidence>
<accession>A0A4R5CWQ4</accession>